<dbReference type="EMBL" id="QUNO01000017">
    <property type="protein sequence ID" value="REH35684.1"/>
    <property type="molecule type" value="Genomic_DNA"/>
</dbReference>
<keyword evidence="2" id="KW-1185">Reference proteome</keyword>
<organism evidence="1 2">
    <name type="scientific">Kutzneria buriramensis</name>
    <dbReference type="NCBI Taxonomy" id="1045776"/>
    <lineage>
        <taxon>Bacteria</taxon>
        <taxon>Bacillati</taxon>
        <taxon>Actinomycetota</taxon>
        <taxon>Actinomycetes</taxon>
        <taxon>Pseudonocardiales</taxon>
        <taxon>Pseudonocardiaceae</taxon>
        <taxon>Kutzneria</taxon>
    </lineage>
</organism>
<dbReference type="Proteomes" id="UP000256269">
    <property type="component" value="Unassembled WGS sequence"/>
</dbReference>
<proteinExistence type="predicted"/>
<accession>A0A3E0GZB1</accession>
<gene>
    <name evidence="1" type="ORF">BCF44_11772</name>
</gene>
<dbReference type="OrthoDB" id="4350419at2"/>
<evidence type="ECO:0000313" key="2">
    <source>
        <dbReference type="Proteomes" id="UP000256269"/>
    </source>
</evidence>
<name>A0A3E0GZB1_9PSEU</name>
<evidence type="ECO:0000313" key="1">
    <source>
        <dbReference type="EMBL" id="REH35684.1"/>
    </source>
</evidence>
<reference evidence="1 2" key="1">
    <citation type="submission" date="2018-08" db="EMBL/GenBank/DDBJ databases">
        <title>Genomic Encyclopedia of Archaeal and Bacterial Type Strains, Phase II (KMG-II): from individual species to whole genera.</title>
        <authorList>
            <person name="Goeker M."/>
        </authorList>
    </citation>
    <scope>NUCLEOTIDE SEQUENCE [LARGE SCALE GENOMIC DNA]</scope>
    <source>
        <strain evidence="1 2">DSM 45791</strain>
    </source>
</reference>
<sequence length="268" mass="29045">MRGRGNAIELGATQATDMMVLRREGLDRCAVAPLAVDGPFADMTVRLAPDDVPGRELPRLAAAVARRLSRPDHRVGPGAVLVTGLAAHFRPAAAREFHEDLFRAVWTEFRAGIPGGDREFRIKTGTVADGAIPEELYGSRWSFKDLHVDREVLLFSHLYGPVAGFAGGELLLVDVRPYLRGRGLGFADAFTWSSESTEGSKPVLRPEHCRSAVAECGVDVGPLGPDAIVFVNNMPDAGILHGVRPVEVTDAAAFRREYHRCSVKEVSP</sequence>
<dbReference type="AlphaFoldDB" id="A0A3E0GZB1"/>
<dbReference type="RefSeq" id="WP_147328812.1">
    <property type="nucleotide sequence ID" value="NZ_CP144375.1"/>
</dbReference>
<comment type="caution">
    <text evidence="1">The sequence shown here is derived from an EMBL/GenBank/DDBJ whole genome shotgun (WGS) entry which is preliminary data.</text>
</comment>
<protein>
    <submittedName>
        <fullName evidence="1">Uncharacterized protein</fullName>
    </submittedName>
</protein>